<dbReference type="RefSeq" id="WP_144360654.1">
    <property type="nucleotide sequence ID" value="NZ_VMNH01000034.1"/>
</dbReference>
<dbReference type="Proteomes" id="UP000316649">
    <property type="component" value="Unassembled WGS sequence"/>
</dbReference>
<dbReference type="Gene3D" id="1.10.1660.10">
    <property type="match status" value="1"/>
</dbReference>
<sequence length="105" mass="11864">MTKNDLLSLIIGEVLDDGMELTLADLCKACQLPAERVIEFVEQGVVEAQGNSPSHWRFQSVSIRRLRCARHLQHDLGINAAGAALALDLLEEVQRLRQKLRRFEQ</sequence>
<dbReference type="EMBL" id="VMNH01000034">
    <property type="protein sequence ID" value="TVO68581.1"/>
    <property type="molecule type" value="Genomic_DNA"/>
</dbReference>
<gene>
    <name evidence="1" type="ORF">FHP88_18600</name>
</gene>
<dbReference type="OrthoDB" id="9799091at2"/>
<organism evidence="1 2">
    <name type="scientific">Sedimenticola selenatireducens</name>
    <dbReference type="NCBI Taxonomy" id="191960"/>
    <lineage>
        <taxon>Bacteria</taxon>
        <taxon>Pseudomonadati</taxon>
        <taxon>Pseudomonadota</taxon>
        <taxon>Gammaproteobacteria</taxon>
        <taxon>Chromatiales</taxon>
        <taxon>Sedimenticolaceae</taxon>
        <taxon>Sedimenticola</taxon>
    </lineage>
</organism>
<accession>A0A557RTX7</accession>
<protein>
    <submittedName>
        <fullName evidence="1">MerR family transcriptional regulator</fullName>
    </submittedName>
</protein>
<proteinExistence type="predicted"/>
<comment type="caution">
    <text evidence="1">The sequence shown here is derived from an EMBL/GenBank/DDBJ whole genome shotgun (WGS) entry which is preliminary data.</text>
</comment>
<keyword evidence="2" id="KW-1185">Reference proteome</keyword>
<dbReference type="Pfam" id="PF13591">
    <property type="entry name" value="MerR_2"/>
    <property type="match status" value="1"/>
</dbReference>
<reference evidence="1 2" key="1">
    <citation type="submission" date="2019-07" db="EMBL/GenBank/DDBJ databases">
        <title>The pathways for chlorine oxyanion respiration interact through the shared metabolite chlorate.</title>
        <authorList>
            <person name="Barnum T.P."/>
            <person name="Cheng Y."/>
            <person name="Hill K.A."/>
            <person name="Lucas L.N."/>
            <person name="Carlson H.K."/>
            <person name="Coates J.D."/>
        </authorList>
    </citation>
    <scope>NUCLEOTIDE SEQUENCE [LARGE SCALE GENOMIC DNA]</scope>
    <source>
        <strain evidence="1 2">BK-1</strain>
    </source>
</reference>
<evidence type="ECO:0000313" key="1">
    <source>
        <dbReference type="EMBL" id="TVO68581.1"/>
    </source>
</evidence>
<evidence type="ECO:0000313" key="2">
    <source>
        <dbReference type="Proteomes" id="UP000316649"/>
    </source>
</evidence>
<dbReference type="AlphaFoldDB" id="A0A557RTX7"/>
<name>A0A557RTX7_9GAMM</name>